<evidence type="ECO:0000313" key="3">
    <source>
        <dbReference type="Proteomes" id="UP000596742"/>
    </source>
</evidence>
<reference evidence="2" key="1">
    <citation type="submission" date="2018-11" db="EMBL/GenBank/DDBJ databases">
        <authorList>
            <person name="Alioto T."/>
            <person name="Alioto T."/>
        </authorList>
    </citation>
    <scope>NUCLEOTIDE SEQUENCE</scope>
</reference>
<dbReference type="PANTHER" id="PTHR33488">
    <property type="entry name" value="ZGC:162509"/>
    <property type="match status" value="1"/>
</dbReference>
<comment type="caution">
    <text evidence="2">The sequence shown here is derived from an EMBL/GenBank/DDBJ whole genome shotgun (WGS) entry which is preliminary data.</text>
</comment>
<dbReference type="OrthoDB" id="5406275at2759"/>
<feature type="coiled-coil region" evidence="1">
    <location>
        <begin position="835"/>
        <end position="862"/>
    </location>
</feature>
<organism evidence="2 3">
    <name type="scientific">Mytilus galloprovincialis</name>
    <name type="common">Mediterranean mussel</name>
    <dbReference type="NCBI Taxonomy" id="29158"/>
    <lineage>
        <taxon>Eukaryota</taxon>
        <taxon>Metazoa</taxon>
        <taxon>Spiralia</taxon>
        <taxon>Lophotrochozoa</taxon>
        <taxon>Mollusca</taxon>
        <taxon>Bivalvia</taxon>
        <taxon>Autobranchia</taxon>
        <taxon>Pteriomorphia</taxon>
        <taxon>Mytilida</taxon>
        <taxon>Mytiloidea</taxon>
        <taxon>Mytilidae</taxon>
        <taxon>Mytilinae</taxon>
        <taxon>Mytilus</taxon>
    </lineage>
</organism>
<proteinExistence type="predicted"/>
<feature type="coiled-coil region" evidence="1">
    <location>
        <begin position="187"/>
        <end position="227"/>
    </location>
</feature>
<dbReference type="AlphaFoldDB" id="A0A8B6CIQ0"/>
<protein>
    <submittedName>
        <fullName evidence="2">Uncharacterized protein</fullName>
    </submittedName>
</protein>
<evidence type="ECO:0000256" key="1">
    <source>
        <dbReference type="SAM" id="Coils"/>
    </source>
</evidence>
<dbReference type="PANTHER" id="PTHR33488:SF2">
    <property type="entry name" value="EARLY ENDOSOME ANTIGEN 1-LIKE"/>
    <property type="match status" value="1"/>
</dbReference>
<dbReference type="EMBL" id="UYJE01001736">
    <property type="protein sequence ID" value="VDI04720.1"/>
    <property type="molecule type" value="Genomic_DNA"/>
</dbReference>
<name>A0A8B6CIQ0_MYTGA</name>
<gene>
    <name evidence="2" type="ORF">MGAL_10B060608</name>
</gene>
<feature type="coiled-coil region" evidence="1">
    <location>
        <begin position="721"/>
        <end position="748"/>
    </location>
</feature>
<accession>A0A8B6CIQ0</accession>
<feature type="coiled-coil region" evidence="1">
    <location>
        <begin position="54"/>
        <end position="141"/>
    </location>
</feature>
<keyword evidence="1" id="KW-0175">Coiled coil</keyword>
<feature type="coiled-coil region" evidence="1">
    <location>
        <begin position="596"/>
        <end position="623"/>
    </location>
</feature>
<feature type="coiled-coil region" evidence="1">
    <location>
        <begin position="444"/>
        <end position="485"/>
    </location>
</feature>
<dbReference type="Proteomes" id="UP000596742">
    <property type="component" value="Unassembled WGS sequence"/>
</dbReference>
<evidence type="ECO:0000313" key="2">
    <source>
        <dbReference type="EMBL" id="VDI04720.1"/>
    </source>
</evidence>
<keyword evidence="3" id="KW-1185">Reference proteome</keyword>
<sequence length="915" mass="105150">MNLQIYRIHYRIQSDSSYKETAQNRMQHIWDTFIDGVKSLKDIALCLNEPIFDQRRLQKLSKNAEEKLNLAEQGINNRENAIKENIDLLVLKKQEYENEIKDLNSEILSLSHKTSIEENEVRRATDQVRIAERQVEEHTTQEFHALLKHALVTGGTDLLTRATVSTIGSPIGKLAAEFGRLTTAVTYSNLQNLKKDADEARMELQVKENMLTEIKATLNRIIEEKEEKKFTLNFCDSNHKKLLNKLKLTTRQKTCISQSHDYINITLGRVEILNERRKIKILIVNLKQCIEKVIEHLDDVQFLEGRFPIMQQLKCLTLEIHSLCIMHSEQAYVYFEGSFRACLVQISNSGCEAFMEAHKSMDKIRMYTMQFQENIRHMVNTLINGSDEERTQILPGMFEELQNDSDKCLHLAEGTEFFFHNVMLLIDETSEASAAVKGVYEDGLKEALQKMKVLQMEEKVIETRKQEMEYEKKRAIDDLEKAKSAFDKSLDQVPGVGKLLLMKTVEEGIKITTGAINLFGQYQMMSIATGVTALTSIYKGTLQETLKQSNKSEITTEKNNRQQPELKVAYRHAYKMHICIEKMYEMFQENIDSKGTEKMKVDLRDHEKALKEIRDALVNIKENYKRSEFAKDPVVLGTKAICKKGIELCEEMLAIEKKNVIQLFQRVEKLKSNSKGLQIKAQVFFKYSPLSIPSSEKVLSDQTTQSKRMIEIASENARYEVELRKKELDDTRKEREKFQNEVKKMDQRQNRNITSGIDICLSQKTYAIDKRLSDGRYSVGEITKDIVLQMAASVNTVAYAVGLVATAYTDISKKHLVPNTASLGELIAYDPATEGEQLDRKRRQIDDDCKEAKAEIKALAVKSREDLDKKIDDMYKRLGEQLNKLPSLPPAKVKEITENVQKSDMSSSEFNDLGF</sequence>